<dbReference type="EMBL" id="JAEEAQ010000005">
    <property type="protein sequence ID" value="MBI0311613.1"/>
    <property type="molecule type" value="Genomic_DNA"/>
</dbReference>
<protein>
    <submittedName>
        <fullName evidence="2">DUF317 domain-containing protein</fullName>
    </submittedName>
</protein>
<comment type="caution">
    <text evidence="2">The sequence shown here is derived from an EMBL/GenBank/DDBJ whole genome shotgun (WGS) entry which is preliminary data.</text>
</comment>
<accession>A0ABS0R2K3</accession>
<dbReference type="Proteomes" id="UP000638849">
    <property type="component" value="Unassembled WGS sequence"/>
</dbReference>
<evidence type="ECO:0000313" key="2">
    <source>
        <dbReference type="EMBL" id="MBI0311613.1"/>
    </source>
</evidence>
<reference evidence="2 3" key="1">
    <citation type="submission" date="2020-12" db="EMBL/GenBank/DDBJ databases">
        <authorList>
            <person name="Kusuma A.B."/>
            <person name="Nouioui I."/>
            <person name="Goodfellow M."/>
        </authorList>
    </citation>
    <scope>NUCLEOTIDE SEQUENCE [LARGE SCALE GENOMIC DNA]</scope>
    <source>
        <strain evidence="2 3">DSM 41764</strain>
    </source>
</reference>
<keyword evidence="3" id="KW-1185">Reference proteome</keyword>
<organism evidence="2 3">
    <name type="scientific">Streptomyces javensis</name>
    <dbReference type="NCBI Taxonomy" id="114698"/>
    <lineage>
        <taxon>Bacteria</taxon>
        <taxon>Bacillati</taxon>
        <taxon>Actinomycetota</taxon>
        <taxon>Actinomycetes</taxon>
        <taxon>Kitasatosporales</taxon>
        <taxon>Streptomycetaceae</taxon>
        <taxon>Streptomyces</taxon>
        <taxon>Streptomyces violaceusniger group</taxon>
    </lineage>
</organism>
<dbReference type="Pfam" id="PF03771">
    <property type="entry name" value="SPDY"/>
    <property type="match status" value="1"/>
</dbReference>
<dbReference type="RefSeq" id="WP_198274901.1">
    <property type="nucleotide sequence ID" value="NZ_BAAAIF010000018.1"/>
</dbReference>
<dbReference type="InterPro" id="IPR005523">
    <property type="entry name" value="DUF317_SPDY"/>
</dbReference>
<feature type="domain" description="DUF317" evidence="1">
    <location>
        <begin position="47"/>
        <end position="116"/>
    </location>
</feature>
<name>A0ABS0R2K3_9ACTN</name>
<sequence length="155" mass="16252">MTDKVSTRTVSAPLAGAGETGEVWELLAAAGWAEHTDANCTTEAVAPTGQVRLVFQPESIEYATTGVLWKVEGVGFPMADNLAVPARPLTWKATFTGAVPAELICAFLGRLVDPAGIDRPVISEEALTQMCATPVPETLLAAQRELQKAGDDSTG</sequence>
<gene>
    <name evidence="2" type="ORF">JBF12_00890</name>
</gene>
<evidence type="ECO:0000259" key="1">
    <source>
        <dbReference type="Pfam" id="PF03771"/>
    </source>
</evidence>
<proteinExistence type="predicted"/>
<evidence type="ECO:0000313" key="3">
    <source>
        <dbReference type="Proteomes" id="UP000638849"/>
    </source>
</evidence>